<evidence type="ECO:0000256" key="10">
    <source>
        <dbReference type="SAM" id="MobiDB-lite"/>
    </source>
</evidence>
<dbReference type="EC" id="2.3.1.-" evidence="9"/>
<evidence type="ECO:0000256" key="6">
    <source>
        <dbReference type="ARBA" id="ARBA00022946"/>
    </source>
</evidence>
<feature type="compositionally biased region" description="Polar residues" evidence="10">
    <location>
        <begin position="159"/>
        <end position="168"/>
    </location>
</feature>
<dbReference type="SUPFAM" id="SSF51230">
    <property type="entry name" value="Single hybrid motif"/>
    <property type="match status" value="1"/>
</dbReference>
<evidence type="ECO:0000256" key="2">
    <source>
        <dbReference type="ARBA" id="ARBA00004305"/>
    </source>
</evidence>
<keyword evidence="14" id="KW-1185">Reference proteome</keyword>
<evidence type="ECO:0000256" key="7">
    <source>
        <dbReference type="ARBA" id="ARBA00023128"/>
    </source>
</evidence>
<reference evidence="13 14" key="1">
    <citation type="journal article" date="2014" name="BMC Genomics">
        <title>Genome sequencing of four Aureobasidium pullulans varieties: biotechnological potential, stress tolerance, and description of new species.</title>
        <authorList>
            <person name="Gostin Ar C."/>
            <person name="Ohm R.A."/>
            <person name="Kogej T."/>
            <person name="Sonjak S."/>
            <person name="Turk M."/>
            <person name="Zajc J."/>
            <person name="Zalar P."/>
            <person name="Grube M."/>
            <person name="Sun H."/>
            <person name="Han J."/>
            <person name="Sharma A."/>
            <person name="Chiniquy J."/>
            <person name="Ngan C.Y."/>
            <person name="Lipzen A."/>
            <person name="Barry K."/>
            <person name="Grigoriev I.V."/>
            <person name="Gunde-Cimerman N."/>
        </authorList>
    </citation>
    <scope>NUCLEOTIDE SEQUENCE [LARGE SCALE GENOMIC DNA]</scope>
    <source>
        <strain evidence="13 14">EXF-150</strain>
    </source>
</reference>
<dbReference type="Gene3D" id="4.10.320.10">
    <property type="entry name" value="E3-binding domain"/>
    <property type="match status" value="1"/>
</dbReference>
<dbReference type="InterPro" id="IPR003016">
    <property type="entry name" value="2-oxoA_DH_lipoyl-BS"/>
</dbReference>
<dbReference type="InterPro" id="IPR004167">
    <property type="entry name" value="PSBD"/>
</dbReference>
<feature type="domain" description="Lipoyl-binding" evidence="11">
    <location>
        <begin position="54"/>
        <end position="129"/>
    </location>
</feature>
<dbReference type="FunFam" id="2.40.50.100:FF:000013">
    <property type="entry name" value="Dihydrolipoamide acetyltransferase component of pyruvate dehydrogenase complex"/>
    <property type="match status" value="1"/>
</dbReference>
<dbReference type="RefSeq" id="XP_029763753.1">
    <property type="nucleotide sequence ID" value="XM_029898801.1"/>
</dbReference>
<keyword evidence="4 9" id="KW-0808">Transferase</keyword>
<evidence type="ECO:0000256" key="8">
    <source>
        <dbReference type="ARBA" id="ARBA00023315"/>
    </source>
</evidence>
<evidence type="ECO:0000259" key="12">
    <source>
        <dbReference type="PROSITE" id="PS51826"/>
    </source>
</evidence>
<feature type="domain" description="Peripheral subunit-binding (PSBD)" evidence="12">
    <location>
        <begin position="189"/>
        <end position="226"/>
    </location>
</feature>
<organism evidence="13 14">
    <name type="scientific">Aureobasidium pullulans EXF-150</name>
    <dbReference type="NCBI Taxonomy" id="1043002"/>
    <lineage>
        <taxon>Eukaryota</taxon>
        <taxon>Fungi</taxon>
        <taxon>Dikarya</taxon>
        <taxon>Ascomycota</taxon>
        <taxon>Pezizomycotina</taxon>
        <taxon>Dothideomycetes</taxon>
        <taxon>Dothideomycetidae</taxon>
        <taxon>Dothideales</taxon>
        <taxon>Saccotheciaceae</taxon>
        <taxon>Aureobasidium</taxon>
    </lineage>
</organism>
<dbReference type="STRING" id="1043002.A0A074YL01"/>
<dbReference type="Gene3D" id="2.40.50.100">
    <property type="match status" value="1"/>
</dbReference>
<evidence type="ECO:0000256" key="3">
    <source>
        <dbReference type="ARBA" id="ARBA00007317"/>
    </source>
</evidence>
<dbReference type="GO" id="GO:0005759">
    <property type="term" value="C:mitochondrial matrix"/>
    <property type="evidence" value="ECO:0007669"/>
    <property type="project" value="UniProtKB-SubCell"/>
</dbReference>
<feature type="region of interest" description="Disordered" evidence="10">
    <location>
        <begin position="223"/>
        <end position="245"/>
    </location>
</feature>
<dbReference type="GO" id="GO:0016407">
    <property type="term" value="F:acetyltransferase activity"/>
    <property type="evidence" value="ECO:0007669"/>
    <property type="project" value="TreeGrafter"/>
</dbReference>
<dbReference type="PROSITE" id="PS50968">
    <property type="entry name" value="BIOTINYL_LIPOYL"/>
    <property type="match status" value="1"/>
</dbReference>
<feature type="region of interest" description="Disordered" evidence="10">
    <location>
        <begin position="138"/>
        <end position="188"/>
    </location>
</feature>
<evidence type="ECO:0000256" key="1">
    <source>
        <dbReference type="ARBA" id="ARBA00001938"/>
    </source>
</evidence>
<evidence type="ECO:0000256" key="9">
    <source>
        <dbReference type="RuleBase" id="RU003423"/>
    </source>
</evidence>
<dbReference type="PROSITE" id="PS00189">
    <property type="entry name" value="LIPOYL"/>
    <property type="match status" value="1"/>
</dbReference>
<dbReference type="GO" id="GO:0045333">
    <property type="term" value="P:cellular respiration"/>
    <property type="evidence" value="ECO:0007669"/>
    <property type="project" value="UniProtKB-ARBA"/>
</dbReference>
<dbReference type="InterPro" id="IPR036625">
    <property type="entry name" value="E3-bd_dom_sf"/>
</dbReference>
<evidence type="ECO:0000313" key="14">
    <source>
        <dbReference type="Proteomes" id="UP000030706"/>
    </source>
</evidence>
<keyword evidence="8 9" id="KW-0012">Acyltransferase</keyword>
<comment type="cofactor">
    <cofactor evidence="1 9">
        <name>(R)-lipoate</name>
        <dbReference type="ChEBI" id="CHEBI:83088"/>
    </cofactor>
</comment>
<accession>A0A074YL01</accession>
<dbReference type="HOGENOM" id="CLU_016733_10_0_1"/>
<keyword evidence="7" id="KW-0496">Mitochondrion</keyword>
<name>A0A074YL01_AURPU</name>
<dbReference type="Gene3D" id="3.30.559.10">
    <property type="entry name" value="Chloramphenicol acetyltransferase-like domain"/>
    <property type="match status" value="1"/>
</dbReference>
<proteinExistence type="inferred from homology"/>
<dbReference type="InterPro" id="IPR023213">
    <property type="entry name" value="CAT-like_dom_sf"/>
</dbReference>
<dbReference type="InterPro" id="IPR001078">
    <property type="entry name" value="2-oxoacid_DH_actylTfrase"/>
</dbReference>
<dbReference type="Pfam" id="PF00198">
    <property type="entry name" value="2-oxoacid_dh"/>
    <property type="match status" value="1"/>
</dbReference>
<dbReference type="InterPro" id="IPR050743">
    <property type="entry name" value="2-oxoacid_DH_E2_comp"/>
</dbReference>
<dbReference type="PANTHER" id="PTHR43178">
    <property type="entry name" value="DIHYDROLIPOAMIDE ACETYLTRANSFERASE COMPONENT OF PYRUVATE DEHYDROGENASE COMPLEX"/>
    <property type="match status" value="1"/>
</dbReference>
<sequence>MYLALCRFAIFSITRPITSSFEMAASCSTRLFWRQQPRFINHRLFHTTRRRDVVKPFLLADIGEGTRECQIIQWFVQPGARVEQFDKLCEVQSDKTASDITSPFDGVIKKLYYEADDMALVGKPLLDIDIQSDISPEDEALIESSGSEKSEVPQKEAPQHQTTQQEPQSAEREEVQGPLGKIRHHDKGLATPAVRHLIKELNVKVEDIDGSGKDGRVLKEDVHRHVSQGSQKPVQQEIAKDQKKPLTPVQTAMFKTMTRSLTIPHFLYSSTVDTGSLNRFRVKINSTREAGNKLTPLPFILKAISMAMGRHPLLNAWLDTSDPKKPELSYKASHDFGIAVDTPSGLLVPVVRNVESQSVASIAEQIKVVSSKAREGKLGPKDLQGPTFSVSNIGSIGGGVVAPIIVEPQVAIVGVGRAKVVPGFDEQGNVVKKEEMVLSWSADHRVVDGAECARCAERVNWYLQNMEAWVLEMK</sequence>
<gene>
    <name evidence="13" type="ORF">M438DRAFT_127596</name>
</gene>
<dbReference type="Pfam" id="PF02817">
    <property type="entry name" value="E3_binding"/>
    <property type="match status" value="1"/>
</dbReference>
<dbReference type="Proteomes" id="UP000030706">
    <property type="component" value="Unassembled WGS sequence"/>
</dbReference>
<evidence type="ECO:0000256" key="5">
    <source>
        <dbReference type="ARBA" id="ARBA00022823"/>
    </source>
</evidence>
<keyword evidence="6" id="KW-0809">Transit peptide</keyword>
<protein>
    <recommendedName>
        <fullName evidence="9">Dihydrolipoamide acetyltransferase component of pyruvate dehydrogenase complex</fullName>
        <ecNumber evidence="9">2.3.1.-</ecNumber>
    </recommendedName>
</protein>
<comment type="similarity">
    <text evidence="3 9">Belongs to the 2-oxoacid dehydrogenase family.</text>
</comment>
<dbReference type="Pfam" id="PF00364">
    <property type="entry name" value="Biotin_lipoyl"/>
    <property type="match status" value="1"/>
</dbReference>
<dbReference type="SUPFAM" id="SSF52777">
    <property type="entry name" value="CoA-dependent acyltransferases"/>
    <property type="match status" value="1"/>
</dbReference>
<feature type="compositionally biased region" description="Basic and acidic residues" evidence="10">
    <location>
        <begin position="146"/>
        <end position="158"/>
    </location>
</feature>
<dbReference type="InterPro" id="IPR011053">
    <property type="entry name" value="Single_hybrid_motif"/>
</dbReference>
<dbReference type="AlphaFoldDB" id="A0A074YL01"/>
<keyword evidence="5 9" id="KW-0450">Lipoyl</keyword>
<dbReference type="GO" id="GO:0031405">
    <property type="term" value="F:lipoic acid binding"/>
    <property type="evidence" value="ECO:0007669"/>
    <property type="project" value="TreeGrafter"/>
</dbReference>
<comment type="subcellular location">
    <subcellularLocation>
        <location evidence="2">Mitochondrion matrix</location>
    </subcellularLocation>
</comment>
<dbReference type="FunFam" id="3.30.559.10:FF:000007">
    <property type="entry name" value="Dihydrolipoamide acetyltransferase component of pyruvate dehydrogenase complex"/>
    <property type="match status" value="1"/>
</dbReference>
<evidence type="ECO:0000313" key="13">
    <source>
        <dbReference type="EMBL" id="KEQ87566.1"/>
    </source>
</evidence>
<dbReference type="EMBL" id="KL584976">
    <property type="protein sequence ID" value="KEQ87566.1"/>
    <property type="molecule type" value="Genomic_DNA"/>
</dbReference>
<evidence type="ECO:0000259" key="11">
    <source>
        <dbReference type="PROSITE" id="PS50968"/>
    </source>
</evidence>
<dbReference type="PROSITE" id="PS51826">
    <property type="entry name" value="PSBD"/>
    <property type="match status" value="1"/>
</dbReference>
<dbReference type="PANTHER" id="PTHR43178:SF5">
    <property type="entry name" value="LIPOAMIDE ACYLTRANSFERASE COMPONENT OF BRANCHED-CHAIN ALPHA-KETO ACID DEHYDROGENASE COMPLEX, MITOCHONDRIAL"/>
    <property type="match status" value="1"/>
</dbReference>
<dbReference type="InterPro" id="IPR000089">
    <property type="entry name" value="Biotin_lipoyl"/>
</dbReference>
<dbReference type="SUPFAM" id="SSF47005">
    <property type="entry name" value="Peripheral subunit-binding domain of 2-oxo acid dehydrogenase complex"/>
    <property type="match status" value="1"/>
</dbReference>
<dbReference type="CDD" id="cd06849">
    <property type="entry name" value="lipoyl_domain"/>
    <property type="match status" value="1"/>
</dbReference>
<dbReference type="OrthoDB" id="15567at2759"/>
<dbReference type="GeneID" id="40741107"/>
<evidence type="ECO:0000256" key="4">
    <source>
        <dbReference type="ARBA" id="ARBA00022679"/>
    </source>
</evidence>